<protein>
    <submittedName>
        <fullName evidence="6">4-hydroxy-2-oxoglutarate aldolase</fullName>
    </submittedName>
</protein>
<dbReference type="PATRIC" id="fig|74704.6.peg.2701"/>
<dbReference type="InterPro" id="IPR013785">
    <property type="entry name" value="Aldolase_TIM"/>
</dbReference>
<evidence type="ECO:0000256" key="1">
    <source>
        <dbReference type="ARBA" id="ARBA00004761"/>
    </source>
</evidence>
<keyword evidence="5" id="KW-0119">Carbohydrate metabolism</keyword>
<dbReference type="NCBIfam" id="TIGR01182">
    <property type="entry name" value="eda"/>
    <property type="match status" value="1"/>
</dbReference>
<dbReference type="SUPFAM" id="SSF51569">
    <property type="entry name" value="Aldolase"/>
    <property type="match status" value="1"/>
</dbReference>
<comment type="pathway">
    <text evidence="1">Carbohydrate acid metabolism.</text>
</comment>
<sequence length="205" mass="22434">MDSMNTMQEIQQGKHIAVMRTEDAKSFLDIAHTIIDKGLQTIEVTLTTPNAIEIIAELSKREDALIGAGTVLDSISARTAILNGAKFIVSPSFDKETAKIANLYDVPYIPGCMTVKEMVESLRYGCKVLKLFPATQFTPKSIKDFKGPLPQIEIVPTGGVGKANHKEWLDAGSFAVGIGSEITKIYQQEGKDALERYISEIKSEV</sequence>
<dbReference type="InterPro" id="IPR000887">
    <property type="entry name" value="Aldlse_KDPG_KHG"/>
</dbReference>
<dbReference type="AlphaFoldDB" id="A0A0M2P1Z8"/>
<gene>
    <name evidence="6" type="ORF">UF66_2589</name>
</gene>
<evidence type="ECO:0000256" key="2">
    <source>
        <dbReference type="ARBA" id="ARBA00006906"/>
    </source>
</evidence>
<comment type="similarity">
    <text evidence="2">Belongs to the KHG/KDPG aldolase family.</text>
</comment>
<dbReference type="GO" id="GO:0016829">
    <property type="term" value="F:lyase activity"/>
    <property type="evidence" value="ECO:0007669"/>
    <property type="project" value="UniProtKB-KW"/>
</dbReference>
<comment type="subunit">
    <text evidence="3">Homotrimer.</text>
</comment>
<keyword evidence="4" id="KW-0456">Lyase</keyword>
<evidence type="ECO:0000313" key="7">
    <source>
        <dbReference type="Proteomes" id="UP000034455"/>
    </source>
</evidence>
<evidence type="ECO:0000256" key="4">
    <source>
        <dbReference type="ARBA" id="ARBA00023239"/>
    </source>
</evidence>
<reference evidence="6 7" key="1">
    <citation type="submission" date="2015-03" db="EMBL/GenBank/DDBJ databases">
        <title>Genome Assembly of Staphylococcus cohnii subsp. cohnii strain G22B2.</title>
        <authorList>
            <person name="Nair G."/>
            <person name="Kaur G."/>
            <person name="Khatri I."/>
            <person name="Singh N.K."/>
            <person name="Sathyabama S."/>
            <person name="Maurya S.K."/>
            <person name="Subramanian S."/>
            <person name="Agrewala J.N."/>
            <person name="Mayilraj S."/>
        </authorList>
    </citation>
    <scope>NUCLEOTIDE SEQUENCE [LARGE SCALE GENOMIC DNA]</scope>
    <source>
        <strain evidence="6 7">G22B2</strain>
    </source>
</reference>
<dbReference type="PANTHER" id="PTHR30246">
    <property type="entry name" value="2-KETO-3-DEOXY-6-PHOSPHOGLUCONATE ALDOLASE"/>
    <property type="match status" value="1"/>
</dbReference>
<evidence type="ECO:0000256" key="3">
    <source>
        <dbReference type="ARBA" id="ARBA00011233"/>
    </source>
</evidence>
<comment type="caution">
    <text evidence="6">The sequence shown here is derived from an EMBL/GenBank/DDBJ whole genome shotgun (WGS) entry which is preliminary data.</text>
</comment>
<evidence type="ECO:0000313" key="6">
    <source>
        <dbReference type="EMBL" id="KKI64250.1"/>
    </source>
</evidence>
<dbReference type="PANTHER" id="PTHR30246:SF1">
    <property type="entry name" value="2-DEHYDRO-3-DEOXY-6-PHOSPHOGALACTONATE ALDOLASE-RELATED"/>
    <property type="match status" value="1"/>
</dbReference>
<accession>A0A0M2P1Z8</accession>
<dbReference type="Gene3D" id="3.20.20.70">
    <property type="entry name" value="Aldolase class I"/>
    <property type="match status" value="1"/>
</dbReference>
<organism evidence="6 7">
    <name type="scientific">Staphylococcus cohnii subsp. cohnii</name>
    <dbReference type="NCBI Taxonomy" id="74704"/>
    <lineage>
        <taxon>Bacteria</taxon>
        <taxon>Bacillati</taxon>
        <taxon>Bacillota</taxon>
        <taxon>Bacilli</taxon>
        <taxon>Bacillales</taxon>
        <taxon>Staphylococcaceae</taxon>
        <taxon>Staphylococcus</taxon>
        <taxon>Staphylococcus cohnii species complex</taxon>
    </lineage>
</organism>
<dbReference type="EMBL" id="LAKJ01000009">
    <property type="protein sequence ID" value="KKI64250.1"/>
    <property type="molecule type" value="Genomic_DNA"/>
</dbReference>
<dbReference type="CDD" id="cd00452">
    <property type="entry name" value="KDPG_aldolase"/>
    <property type="match status" value="1"/>
</dbReference>
<dbReference type="Pfam" id="PF01081">
    <property type="entry name" value="Aldolase"/>
    <property type="match status" value="1"/>
</dbReference>
<evidence type="ECO:0000256" key="5">
    <source>
        <dbReference type="ARBA" id="ARBA00023277"/>
    </source>
</evidence>
<proteinExistence type="inferred from homology"/>
<name>A0A0M2P1Z8_STACC</name>
<dbReference type="RefSeq" id="WP_019467880.1">
    <property type="nucleotide sequence ID" value="NZ_LAKJ01000009.1"/>
</dbReference>
<dbReference type="Proteomes" id="UP000034455">
    <property type="component" value="Unassembled WGS sequence"/>
</dbReference>